<proteinExistence type="predicted"/>
<evidence type="ECO:0000313" key="2">
    <source>
        <dbReference type="EMBL" id="MBT1070536.1"/>
    </source>
</evidence>
<evidence type="ECO:0000313" key="3">
    <source>
        <dbReference type="Proteomes" id="UP000784128"/>
    </source>
</evidence>
<dbReference type="InterPro" id="IPR036866">
    <property type="entry name" value="RibonucZ/Hydroxyglut_hydro"/>
</dbReference>
<dbReference type="SUPFAM" id="SSF56281">
    <property type="entry name" value="Metallo-hydrolase/oxidoreductase"/>
    <property type="match status" value="1"/>
</dbReference>
<dbReference type="RefSeq" id="WP_214296258.1">
    <property type="nucleotide sequence ID" value="NZ_JAHDYS010000002.1"/>
</dbReference>
<dbReference type="PANTHER" id="PTHR23131">
    <property type="entry name" value="ENDORIBONUCLEASE LACTB2"/>
    <property type="match status" value="1"/>
</dbReference>
<dbReference type="Pfam" id="PF00753">
    <property type="entry name" value="Lactamase_B"/>
    <property type="match status" value="2"/>
</dbReference>
<dbReference type="Gene3D" id="3.60.15.10">
    <property type="entry name" value="Ribonuclease Z/Hydroxyacylglutathione hydrolase-like"/>
    <property type="match status" value="1"/>
</dbReference>
<dbReference type="PANTHER" id="PTHR23131:SF0">
    <property type="entry name" value="ENDORIBONUCLEASE LACTB2"/>
    <property type="match status" value="1"/>
</dbReference>
<dbReference type="Proteomes" id="UP000784128">
    <property type="component" value="Unassembled WGS sequence"/>
</dbReference>
<dbReference type="EMBL" id="JAHDYS010000002">
    <property type="protein sequence ID" value="MBT1070536.1"/>
    <property type="molecule type" value="Genomic_DNA"/>
</dbReference>
<protein>
    <submittedName>
        <fullName evidence="2">MBL fold metallo-hydrolase</fullName>
    </submittedName>
</protein>
<evidence type="ECO:0000259" key="1">
    <source>
        <dbReference type="SMART" id="SM00849"/>
    </source>
</evidence>
<gene>
    <name evidence="2" type="ORF">KJB30_01945</name>
</gene>
<keyword evidence="3" id="KW-1185">Reference proteome</keyword>
<dbReference type="InterPro" id="IPR001279">
    <property type="entry name" value="Metallo-B-lactamas"/>
</dbReference>
<reference evidence="2 3" key="1">
    <citation type="submission" date="2021-05" db="EMBL/GenBank/DDBJ databases">
        <title>The draft genome of Geobacter chapellei DSM 13688.</title>
        <authorList>
            <person name="Xu Z."/>
            <person name="Masuda Y."/>
            <person name="Itoh H."/>
            <person name="Senoo K."/>
        </authorList>
    </citation>
    <scope>NUCLEOTIDE SEQUENCE [LARGE SCALE GENOMIC DNA]</scope>
    <source>
        <strain evidence="2 3">DSM 13688</strain>
    </source>
</reference>
<organism evidence="2 3">
    <name type="scientific">Pelotalea chapellei</name>
    <dbReference type="NCBI Taxonomy" id="44671"/>
    <lineage>
        <taxon>Bacteria</taxon>
        <taxon>Pseudomonadati</taxon>
        <taxon>Thermodesulfobacteriota</taxon>
        <taxon>Desulfuromonadia</taxon>
        <taxon>Geobacterales</taxon>
        <taxon>Geobacteraceae</taxon>
        <taxon>Pelotalea</taxon>
    </lineage>
</organism>
<feature type="domain" description="Metallo-beta-lactamase" evidence="1">
    <location>
        <begin position="14"/>
        <end position="173"/>
    </location>
</feature>
<name>A0ABS5U4D3_9BACT</name>
<dbReference type="SMART" id="SM00849">
    <property type="entry name" value="Lactamase_B"/>
    <property type="match status" value="1"/>
</dbReference>
<dbReference type="InterPro" id="IPR050662">
    <property type="entry name" value="Sec-metab_biosynth-thioest"/>
</dbReference>
<sequence length="203" mass="22597">MKIITLKKNNKKNCCNSYLILGNLNSPTTITTMIDPGTDASILKKVKQVLSIYGNAPVSQVILTHSYVDQSGGAKALKRYYKSKTLALTAGPDIDELLQDGQSVDAGDDCLEVLHTPSDVSDSICLYAPSEKALFSGDMQLRLAMWREIYRQNHMDSLLKIACREILTIYSTHDEPVMRGSQGMILHMLDNVRRNIFITDNEA</sequence>
<accession>A0ABS5U4D3</accession>
<comment type="caution">
    <text evidence="2">The sequence shown here is derived from an EMBL/GenBank/DDBJ whole genome shotgun (WGS) entry which is preliminary data.</text>
</comment>